<feature type="region of interest" description="Disordered" evidence="1">
    <location>
        <begin position="1"/>
        <end position="82"/>
    </location>
</feature>
<evidence type="ECO:0000313" key="2">
    <source>
        <dbReference type="EMBL" id="KAE9023508.1"/>
    </source>
</evidence>
<name>A0A6A3LZF4_9STRA</name>
<feature type="compositionally biased region" description="Polar residues" evidence="1">
    <location>
        <begin position="49"/>
        <end position="62"/>
    </location>
</feature>
<feature type="compositionally biased region" description="Polar residues" evidence="1">
    <location>
        <begin position="1"/>
        <end position="13"/>
    </location>
</feature>
<dbReference type="Proteomes" id="UP000460718">
    <property type="component" value="Unassembled WGS sequence"/>
</dbReference>
<evidence type="ECO:0000256" key="1">
    <source>
        <dbReference type="SAM" id="MobiDB-lite"/>
    </source>
</evidence>
<proteinExistence type="predicted"/>
<sequence length="269" mass="29025">MPAPSTSSSTQPIQHEVPPYSSASPPPTLRAASAATLDGKVSPAEDASIQGSSHRNGTSCASSGGAGPKKKQRKSASSIPGSVAAHRGLGFSNEEVASFLDLLATHESVCRDEWGHAAGLHLANYPEAGPDWVKHGQHNVGPALSSLDGGRTSTNGHIANDEGCGEGARNISNVGDEGDERTTVLSTPHTLVRVGKTKRAELDGLLELMRDLMQHDDQHRVEELRRLEKLRVDRAEEREKAEQQRREDRQRHEAFMETVLSLLSNNQRN</sequence>
<reference evidence="2 3" key="1">
    <citation type="submission" date="2018-09" db="EMBL/GenBank/DDBJ databases">
        <title>Genomic investigation of the strawberry pathogen Phytophthora fragariae indicates pathogenicity is determined by transcriptional variation in three key races.</title>
        <authorList>
            <person name="Adams T.M."/>
            <person name="Armitage A.D."/>
            <person name="Sobczyk M.K."/>
            <person name="Bates H.J."/>
            <person name="Dunwell J.M."/>
            <person name="Nellist C.F."/>
            <person name="Harrison R.J."/>
        </authorList>
    </citation>
    <scope>NUCLEOTIDE SEQUENCE [LARGE SCALE GENOMIC DNA]</scope>
    <source>
        <strain evidence="2 3">SCRP245</strain>
    </source>
</reference>
<dbReference type="EMBL" id="QXFW01000137">
    <property type="protein sequence ID" value="KAE9023508.1"/>
    <property type="molecule type" value="Genomic_DNA"/>
</dbReference>
<evidence type="ECO:0000313" key="3">
    <source>
        <dbReference type="Proteomes" id="UP000460718"/>
    </source>
</evidence>
<feature type="region of interest" description="Disordered" evidence="1">
    <location>
        <begin position="233"/>
        <end position="252"/>
    </location>
</feature>
<gene>
    <name evidence="2" type="ORF">PF011_g3959</name>
</gene>
<protein>
    <submittedName>
        <fullName evidence="2">Uncharacterized protein</fullName>
    </submittedName>
</protein>
<comment type="caution">
    <text evidence="2">The sequence shown here is derived from an EMBL/GenBank/DDBJ whole genome shotgun (WGS) entry which is preliminary data.</text>
</comment>
<accession>A0A6A3LZF4</accession>
<dbReference type="AlphaFoldDB" id="A0A6A3LZF4"/>
<organism evidence="2 3">
    <name type="scientific">Phytophthora fragariae</name>
    <dbReference type="NCBI Taxonomy" id="53985"/>
    <lineage>
        <taxon>Eukaryota</taxon>
        <taxon>Sar</taxon>
        <taxon>Stramenopiles</taxon>
        <taxon>Oomycota</taxon>
        <taxon>Peronosporomycetes</taxon>
        <taxon>Peronosporales</taxon>
        <taxon>Peronosporaceae</taxon>
        <taxon>Phytophthora</taxon>
    </lineage>
</organism>